<evidence type="ECO:0000313" key="1">
    <source>
        <dbReference type="Ensembl" id="ENSNLEP00000033740.1"/>
    </source>
</evidence>
<gene>
    <name evidence="1" type="primary">CHRNA10</name>
</gene>
<accession>A0A2I3GR69</accession>
<reference evidence="1 2" key="1">
    <citation type="submission" date="2012-10" db="EMBL/GenBank/DDBJ databases">
        <authorList>
            <consortium name="Gibbon Genome Sequencing Consortium"/>
        </authorList>
    </citation>
    <scope>NUCLEOTIDE SEQUENCE [LARGE SCALE GENOMIC DNA]</scope>
</reference>
<reference evidence="1" key="3">
    <citation type="submission" date="2025-09" db="UniProtKB">
        <authorList>
            <consortium name="Ensembl"/>
        </authorList>
    </citation>
    <scope>IDENTIFICATION</scope>
</reference>
<evidence type="ECO:0000313" key="2">
    <source>
        <dbReference type="Proteomes" id="UP000001073"/>
    </source>
</evidence>
<organism evidence="1 2">
    <name type="scientific">Nomascus leucogenys</name>
    <name type="common">Northern white-cheeked gibbon</name>
    <name type="synonym">Hylobates leucogenys</name>
    <dbReference type="NCBI Taxonomy" id="61853"/>
    <lineage>
        <taxon>Eukaryota</taxon>
        <taxon>Metazoa</taxon>
        <taxon>Chordata</taxon>
        <taxon>Craniata</taxon>
        <taxon>Vertebrata</taxon>
        <taxon>Euteleostomi</taxon>
        <taxon>Mammalia</taxon>
        <taxon>Eutheria</taxon>
        <taxon>Euarchontoglires</taxon>
        <taxon>Primates</taxon>
        <taxon>Haplorrhini</taxon>
        <taxon>Catarrhini</taxon>
        <taxon>Hylobatidae</taxon>
        <taxon>Nomascus</taxon>
    </lineage>
</organism>
<sequence length="122" mass="13086">MCGRAALPPAWRTSWRTWSGACWACRRGGACSPTAAAPSPTPTSPSRCCCAAAPPPTCATCCCPACSSRCLRRSPSTCPPTQARRCRWASPCCWRSPSSSCCWPRACRRPRACRSGSTTWPL</sequence>
<protein>
    <submittedName>
        <fullName evidence="1">Cholinergic receptor nicotinic alpha 10 subunit</fullName>
    </submittedName>
</protein>
<dbReference type="Proteomes" id="UP000001073">
    <property type="component" value="Chromosome 15"/>
</dbReference>
<proteinExistence type="predicted"/>
<dbReference type="EMBL" id="ADFV01111813">
    <property type="status" value="NOT_ANNOTATED_CDS"/>
    <property type="molecule type" value="Genomic_DNA"/>
</dbReference>
<dbReference type="Ensembl" id="ENSNLET00000041015.1">
    <property type="protein sequence ID" value="ENSNLEP00000033740.1"/>
    <property type="gene ID" value="ENSNLEG00000017278.2"/>
</dbReference>
<dbReference type="AlphaFoldDB" id="A0A2I3GR69"/>
<name>A0A2I3GR69_NOMLE</name>
<keyword evidence="2" id="KW-1185">Reference proteome</keyword>
<reference evidence="1" key="2">
    <citation type="submission" date="2025-08" db="UniProtKB">
        <authorList>
            <consortium name="Ensembl"/>
        </authorList>
    </citation>
    <scope>IDENTIFICATION</scope>
</reference>
<dbReference type="EMBL" id="ADFV01111812">
    <property type="status" value="NOT_ANNOTATED_CDS"/>
    <property type="molecule type" value="Genomic_DNA"/>
</dbReference>
<dbReference type="GeneTree" id="ENSGT00940000160721"/>